<evidence type="ECO:0000313" key="1">
    <source>
        <dbReference type="EMBL" id="KAF2611454.1"/>
    </source>
</evidence>
<name>A0A8S9LUN0_BRACR</name>
<dbReference type="AlphaFoldDB" id="A0A8S9LUN0"/>
<gene>
    <name evidence="1" type="ORF">F2Q70_00012127</name>
</gene>
<comment type="caution">
    <text evidence="1">The sequence shown here is derived from an EMBL/GenBank/DDBJ whole genome shotgun (WGS) entry which is preliminary data.</text>
</comment>
<sequence>MSTGPTNLSTGSCELPPVNTSIRTLIDTRPRDMVATLILVREENGGLHDQEDHLRNAAGQRLDDQRAVIPDQDADIAAVSQAVNEAARPRTLDDYNRPDQLTEPSRVRPDWSFGWNHIQTTEPTEPQPVFPDQLDILRPTVEPDLAWVVKKPKTNMHSYLADHPDSPASVLIFTPCIHLVRMNLDFI</sequence>
<protein>
    <submittedName>
        <fullName evidence="1">Uncharacterized protein</fullName>
    </submittedName>
</protein>
<accession>A0A8S9LUN0</accession>
<reference evidence="1" key="1">
    <citation type="submission" date="2019-12" db="EMBL/GenBank/DDBJ databases">
        <title>Genome sequencing and annotation of Brassica cretica.</title>
        <authorList>
            <person name="Studholme D.J."/>
            <person name="Sarris P.F."/>
        </authorList>
    </citation>
    <scope>NUCLEOTIDE SEQUENCE</scope>
    <source>
        <strain evidence="1">PFS-102/07</strain>
        <tissue evidence="1">Leaf</tissue>
    </source>
</reference>
<proteinExistence type="predicted"/>
<dbReference type="EMBL" id="QGKY02000089">
    <property type="protein sequence ID" value="KAF2611454.1"/>
    <property type="molecule type" value="Genomic_DNA"/>
</dbReference>
<organism evidence="1">
    <name type="scientific">Brassica cretica</name>
    <name type="common">Mustard</name>
    <dbReference type="NCBI Taxonomy" id="69181"/>
    <lineage>
        <taxon>Eukaryota</taxon>
        <taxon>Viridiplantae</taxon>
        <taxon>Streptophyta</taxon>
        <taxon>Embryophyta</taxon>
        <taxon>Tracheophyta</taxon>
        <taxon>Spermatophyta</taxon>
        <taxon>Magnoliopsida</taxon>
        <taxon>eudicotyledons</taxon>
        <taxon>Gunneridae</taxon>
        <taxon>Pentapetalae</taxon>
        <taxon>rosids</taxon>
        <taxon>malvids</taxon>
        <taxon>Brassicales</taxon>
        <taxon>Brassicaceae</taxon>
        <taxon>Brassiceae</taxon>
        <taxon>Brassica</taxon>
    </lineage>
</organism>